<gene>
    <name evidence="1" type="ORF">SteCoe_26679</name>
</gene>
<evidence type="ECO:0000313" key="2">
    <source>
        <dbReference type="Proteomes" id="UP000187209"/>
    </source>
</evidence>
<protein>
    <submittedName>
        <fullName evidence="1">Uncharacterized protein</fullName>
    </submittedName>
</protein>
<dbReference type="EMBL" id="MPUH01000753">
    <property type="protein sequence ID" value="OMJ74420.1"/>
    <property type="molecule type" value="Genomic_DNA"/>
</dbReference>
<proteinExistence type="predicted"/>
<sequence length="398" mass="45299">MNTVPESGDVIIHYYLPSGARLELQIYFTQDEHPEQVVQRLFESEGLTCTIIPDILRLLSDLFKQYRRVYPLSIPQTPINSFLLSSNPWKKYSVLFQNPDSIKTLKGLALEIGRSIRKAYEKKTQLLLLEENRYSESNKTGNDTSKEHYEIIQKIEEDIHNAEKLGKEEFWKFVNSAEVPKKHEYFIEKQETFPEVSVQVALGSHNDRVFTIKIVSSDDVCNVPRILVADGKDLDDDYLGHPDNVYKRAITCLVLYCTCQENVELLPDLIRKSEESPELHFDSIRNQIPLVIGEGEIVFTRHSNIPSVQGAFHITEVGQISSVVNCANIYGVKQIVFPVYEWELVKPVSLVSVVKAALFNCTLGDLEIVSFLVENTEDIKDILNAVKLVFSESISSVS</sequence>
<reference evidence="1 2" key="1">
    <citation type="submission" date="2016-11" db="EMBL/GenBank/DDBJ databases">
        <title>The macronuclear genome of Stentor coeruleus: a giant cell with tiny introns.</title>
        <authorList>
            <person name="Slabodnick M."/>
            <person name="Ruby J.G."/>
            <person name="Reiff S.B."/>
            <person name="Swart E.C."/>
            <person name="Gosai S."/>
            <person name="Prabakaran S."/>
            <person name="Witkowska E."/>
            <person name="Larue G.E."/>
            <person name="Fisher S."/>
            <person name="Freeman R.M."/>
            <person name="Gunawardena J."/>
            <person name="Chu W."/>
            <person name="Stover N.A."/>
            <person name="Gregory B.D."/>
            <person name="Nowacki M."/>
            <person name="Derisi J."/>
            <person name="Roy S.W."/>
            <person name="Marshall W.F."/>
            <person name="Sood P."/>
        </authorList>
    </citation>
    <scope>NUCLEOTIDE SEQUENCE [LARGE SCALE GENOMIC DNA]</scope>
    <source>
        <strain evidence="1">WM001</strain>
    </source>
</reference>
<evidence type="ECO:0000313" key="1">
    <source>
        <dbReference type="EMBL" id="OMJ74420.1"/>
    </source>
</evidence>
<organism evidence="1 2">
    <name type="scientific">Stentor coeruleus</name>
    <dbReference type="NCBI Taxonomy" id="5963"/>
    <lineage>
        <taxon>Eukaryota</taxon>
        <taxon>Sar</taxon>
        <taxon>Alveolata</taxon>
        <taxon>Ciliophora</taxon>
        <taxon>Postciliodesmatophora</taxon>
        <taxon>Heterotrichea</taxon>
        <taxon>Heterotrichida</taxon>
        <taxon>Stentoridae</taxon>
        <taxon>Stentor</taxon>
    </lineage>
</organism>
<name>A0A1R2BCN2_9CILI</name>
<dbReference type="OrthoDB" id="415359at2759"/>
<keyword evidence="2" id="KW-1185">Reference proteome</keyword>
<comment type="caution">
    <text evidence="1">The sequence shown here is derived from an EMBL/GenBank/DDBJ whole genome shotgun (WGS) entry which is preliminary data.</text>
</comment>
<dbReference type="Proteomes" id="UP000187209">
    <property type="component" value="Unassembled WGS sequence"/>
</dbReference>
<accession>A0A1R2BCN2</accession>
<dbReference type="AlphaFoldDB" id="A0A1R2BCN2"/>